<reference evidence="3" key="4">
    <citation type="submission" date="2019-03" db="UniProtKB">
        <authorList>
            <consortium name="EnsemblPlants"/>
        </authorList>
    </citation>
    <scope>IDENTIFICATION</scope>
</reference>
<feature type="compositionally biased region" description="Low complexity" evidence="1">
    <location>
        <begin position="295"/>
        <end position="305"/>
    </location>
</feature>
<evidence type="ECO:0000313" key="4">
    <source>
        <dbReference type="Proteomes" id="UP000015105"/>
    </source>
</evidence>
<evidence type="ECO:0000313" key="3">
    <source>
        <dbReference type="EnsemblPlants" id="AET7Gv20498700.1"/>
    </source>
</evidence>
<feature type="compositionally biased region" description="Basic residues" evidence="1">
    <location>
        <begin position="241"/>
        <end position="251"/>
    </location>
</feature>
<feature type="compositionally biased region" description="Basic residues" evidence="1">
    <location>
        <begin position="203"/>
        <end position="233"/>
    </location>
</feature>
<dbReference type="Gramene" id="AET7Gv20498700.1">
    <property type="protein sequence ID" value="AET7Gv20498700.1"/>
    <property type="gene ID" value="AET7Gv20498700"/>
</dbReference>
<reference evidence="4" key="1">
    <citation type="journal article" date="2014" name="Science">
        <title>Ancient hybridizations among the ancestral genomes of bread wheat.</title>
        <authorList>
            <consortium name="International Wheat Genome Sequencing Consortium,"/>
            <person name="Marcussen T."/>
            <person name="Sandve S.R."/>
            <person name="Heier L."/>
            <person name="Spannagl M."/>
            <person name="Pfeifer M."/>
            <person name="Jakobsen K.S."/>
            <person name="Wulff B.B."/>
            <person name="Steuernagel B."/>
            <person name="Mayer K.F."/>
            <person name="Olsen O.A."/>
        </authorList>
    </citation>
    <scope>NUCLEOTIDE SEQUENCE [LARGE SCALE GENOMIC DNA]</scope>
    <source>
        <strain evidence="4">cv. AL8/78</strain>
    </source>
</reference>
<organism evidence="3 4">
    <name type="scientific">Aegilops tauschii subsp. strangulata</name>
    <name type="common">Goatgrass</name>
    <dbReference type="NCBI Taxonomy" id="200361"/>
    <lineage>
        <taxon>Eukaryota</taxon>
        <taxon>Viridiplantae</taxon>
        <taxon>Streptophyta</taxon>
        <taxon>Embryophyta</taxon>
        <taxon>Tracheophyta</taxon>
        <taxon>Spermatophyta</taxon>
        <taxon>Magnoliopsida</taxon>
        <taxon>Liliopsida</taxon>
        <taxon>Poales</taxon>
        <taxon>Poaceae</taxon>
        <taxon>BOP clade</taxon>
        <taxon>Pooideae</taxon>
        <taxon>Triticodae</taxon>
        <taxon>Triticeae</taxon>
        <taxon>Triticinae</taxon>
        <taxon>Aegilops</taxon>
    </lineage>
</organism>
<protein>
    <submittedName>
        <fullName evidence="3">Uncharacterized protein</fullName>
    </submittedName>
</protein>
<keyword evidence="2" id="KW-0812">Transmembrane</keyword>
<dbReference type="EnsemblPlants" id="AET7Gv20498700.1">
    <property type="protein sequence ID" value="AET7Gv20498700.1"/>
    <property type="gene ID" value="AET7Gv20498700"/>
</dbReference>
<reference evidence="4" key="2">
    <citation type="journal article" date="2017" name="Nat. Plants">
        <title>The Aegilops tauschii genome reveals multiple impacts of transposons.</title>
        <authorList>
            <person name="Zhao G."/>
            <person name="Zou C."/>
            <person name="Li K."/>
            <person name="Wang K."/>
            <person name="Li T."/>
            <person name="Gao L."/>
            <person name="Zhang X."/>
            <person name="Wang H."/>
            <person name="Yang Z."/>
            <person name="Liu X."/>
            <person name="Jiang W."/>
            <person name="Mao L."/>
            <person name="Kong X."/>
            <person name="Jiao Y."/>
            <person name="Jia J."/>
        </authorList>
    </citation>
    <scope>NUCLEOTIDE SEQUENCE [LARGE SCALE GENOMIC DNA]</scope>
    <source>
        <strain evidence="4">cv. AL8/78</strain>
    </source>
</reference>
<evidence type="ECO:0000256" key="2">
    <source>
        <dbReference type="SAM" id="Phobius"/>
    </source>
</evidence>
<proteinExistence type="predicted"/>
<accession>A0A453R8G4</accession>
<sequence>ADRHAAEEVRAPPRRDGCDHRRRPAEAEEAEGATVQAPGHVQRRLKGGSSASGGCHHRPTEQGQRQEGPGQRGARGCGVGGSSGALGRTSRGGSRGDVESTRRPRPIRALKPAKRRFSGRLLFVTATLGLHAVAGLRRRGRARRVQPQHHLPPWSPGPAHALARLRRRAVPSIHLLTAGLRVLPDAPSPPWRAALLISFHVASHRHRRDRSRHGRHHHGRLGRRRRVPRVHYPGRHDGPQRRHGRRARVRRGGGGGTGAGSGEETQEEEGGGQDRRATQSGRPRSRSVSPKRGKSSGSTRSPARTRASRRIGSASRPSSTSALVDPYFKGAYMQRGSKAMANHWGLIQLACNKWHEIVEEIAARPESGTSIE</sequence>
<reference evidence="3" key="3">
    <citation type="journal article" date="2017" name="Nature">
        <title>Genome sequence of the progenitor of the wheat D genome Aegilops tauschii.</title>
        <authorList>
            <person name="Luo M.C."/>
            <person name="Gu Y.Q."/>
            <person name="Puiu D."/>
            <person name="Wang H."/>
            <person name="Twardziok S.O."/>
            <person name="Deal K.R."/>
            <person name="Huo N."/>
            <person name="Zhu T."/>
            <person name="Wang L."/>
            <person name="Wang Y."/>
            <person name="McGuire P.E."/>
            <person name="Liu S."/>
            <person name="Long H."/>
            <person name="Ramasamy R.K."/>
            <person name="Rodriguez J.C."/>
            <person name="Van S.L."/>
            <person name="Yuan L."/>
            <person name="Wang Z."/>
            <person name="Xia Z."/>
            <person name="Xiao L."/>
            <person name="Anderson O.D."/>
            <person name="Ouyang S."/>
            <person name="Liang Y."/>
            <person name="Zimin A.V."/>
            <person name="Pertea G."/>
            <person name="Qi P."/>
            <person name="Bennetzen J.L."/>
            <person name="Dai X."/>
            <person name="Dawson M.W."/>
            <person name="Muller H.G."/>
            <person name="Kugler K."/>
            <person name="Rivarola-Duarte L."/>
            <person name="Spannagl M."/>
            <person name="Mayer K.F.X."/>
            <person name="Lu F.H."/>
            <person name="Bevan M.W."/>
            <person name="Leroy P."/>
            <person name="Li P."/>
            <person name="You F.M."/>
            <person name="Sun Q."/>
            <person name="Liu Z."/>
            <person name="Lyons E."/>
            <person name="Wicker T."/>
            <person name="Salzberg S.L."/>
            <person name="Devos K.M."/>
            <person name="Dvorak J."/>
        </authorList>
    </citation>
    <scope>NUCLEOTIDE SEQUENCE [LARGE SCALE GENOMIC DNA]</scope>
    <source>
        <strain evidence="3">cv. AL8/78</strain>
    </source>
</reference>
<evidence type="ECO:0000256" key="1">
    <source>
        <dbReference type="SAM" id="MobiDB-lite"/>
    </source>
</evidence>
<dbReference type="AlphaFoldDB" id="A0A453R8G4"/>
<feature type="compositionally biased region" description="Gly residues" evidence="1">
    <location>
        <begin position="70"/>
        <end position="84"/>
    </location>
</feature>
<feature type="region of interest" description="Disordered" evidence="1">
    <location>
        <begin position="203"/>
        <end position="322"/>
    </location>
</feature>
<feature type="transmembrane region" description="Helical" evidence="2">
    <location>
        <begin position="117"/>
        <end position="136"/>
    </location>
</feature>
<keyword evidence="2" id="KW-0472">Membrane</keyword>
<reference evidence="3" key="5">
    <citation type="journal article" date="2021" name="G3 (Bethesda)">
        <title>Aegilops tauschii genome assembly Aet v5.0 features greater sequence contiguity and improved annotation.</title>
        <authorList>
            <person name="Wang L."/>
            <person name="Zhu T."/>
            <person name="Rodriguez J.C."/>
            <person name="Deal K.R."/>
            <person name="Dubcovsky J."/>
            <person name="McGuire P.E."/>
            <person name="Lux T."/>
            <person name="Spannagl M."/>
            <person name="Mayer K.F.X."/>
            <person name="Baldrich P."/>
            <person name="Meyers B.C."/>
            <person name="Huo N."/>
            <person name="Gu Y.Q."/>
            <person name="Zhou H."/>
            <person name="Devos K.M."/>
            <person name="Bennetzen J.L."/>
            <person name="Unver T."/>
            <person name="Budak H."/>
            <person name="Gulick P.J."/>
            <person name="Galiba G."/>
            <person name="Kalapos B."/>
            <person name="Nelson D.R."/>
            <person name="Li P."/>
            <person name="You F.M."/>
            <person name="Luo M.C."/>
            <person name="Dvorak J."/>
        </authorList>
    </citation>
    <scope>NUCLEOTIDE SEQUENCE [LARGE SCALE GENOMIC DNA]</scope>
    <source>
        <strain evidence="3">cv. AL8/78</strain>
    </source>
</reference>
<feature type="compositionally biased region" description="Basic residues" evidence="1">
    <location>
        <begin position="283"/>
        <end position="294"/>
    </location>
</feature>
<keyword evidence="2" id="KW-1133">Transmembrane helix</keyword>
<dbReference type="Proteomes" id="UP000015105">
    <property type="component" value="Chromosome 7D"/>
</dbReference>
<feature type="compositionally biased region" description="Gly residues" evidence="1">
    <location>
        <begin position="252"/>
        <end position="261"/>
    </location>
</feature>
<feature type="compositionally biased region" description="Basic and acidic residues" evidence="1">
    <location>
        <begin position="1"/>
        <end position="19"/>
    </location>
</feature>
<name>A0A453R8G4_AEGTS</name>
<feature type="region of interest" description="Disordered" evidence="1">
    <location>
        <begin position="1"/>
        <end position="108"/>
    </location>
</feature>
<keyword evidence="4" id="KW-1185">Reference proteome</keyword>